<dbReference type="PANTHER" id="PTHR45738:SF3">
    <property type="entry name" value="OS03G0182400 PROTEIN"/>
    <property type="match status" value="1"/>
</dbReference>
<accession>A0A835EYB9</accession>
<dbReference type="Pfam" id="PF02383">
    <property type="entry name" value="Syja_N"/>
    <property type="match status" value="1"/>
</dbReference>
<dbReference type="Proteomes" id="UP000636709">
    <property type="component" value="Unassembled WGS sequence"/>
</dbReference>
<evidence type="ECO:0000256" key="1">
    <source>
        <dbReference type="ARBA" id="ARBA00004148"/>
    </source>
</evidence>
<dbReference type="OrthoDB" id="405996at2759"/>
<dbReference type="PANTHER" id="PTHR45738">
    <property type="entry name" value="POLYPHOSPHOINOSITIDE PHOSPHATASE"/>
    <property type="match status" value="1"/>
</dbReference>
<keyword evidence="9" id="KW-1185">Reference proteome</keyword>
<evidence type="ECO:0000256" key="5">
    <source>
        <dbReference type="ARBA" id="ARBA00023464"/>
    </source>
</evidence>
<proteinExistence type="predicted"/>
<keyword evidence="2" id="KW-0378">Hydrolase</keyword>
<evidence type="ECO:0000313" key="8">
    <source>
        <dbReference type="EMBL" id="KAF8720748.1"/>
    </source>
</evidence>
<evidence type="ECO:0000259" key="7">
    <source>
        <dbReference type="PROSITE" id="PS50275"/>
    </source>
</evidence>
<comment type="caution">
    <text evidence="8">The sequence shown here is derived from an EMBL/GenBank/DDBJ whole genome shotgun (WGS) entry which is preliminary data.</text>
</comment>
<dbReference type="GO" id="GO:0005774">
    <property type="term" value="C:vacuolar membrane"/>
    <property type="evidence" value="ECO:0007669"/>
    <property type="project" value="UniProtKB-SubCell"/>
</dbReference>
<evidence type="ECO:0000256" key="4">
    <source>
        <dbReference type="ARBA" id="ARBA00023337"/>
    </source>
</evidence>
<reference evidence="8" key="1">
    <citation type="submission" date="2020-07" db="EMBL/GenBank/DDBJ databases">
        <title>Genome sequence and genetic diversity analysis of an under-domesticated orphan crop, white fonio (Digitaria exilis).</title>
        <authorList>
            <person name="Bennetzen J.L."/>
            <person name="Chen S."/>
            <person name="Ma X."/>
            <person name="Wang X."/>
            <person name="Yssel A.E.J."/>
            <person name="Chaluvadi S.R."/>
            <person name="Johnson M."/>
            <person name="Gangashetty P."/>
            <person name="Hamidou F."/>
            <person name="Sanogo M.D."/>
            <person name="Zwaenepoel A."/>
            <person name="Wallace J."/>
            <person name="Van De Peer Y."/>
            <person name="Van Deynze A."/>
        </authorList>
    </citation>
    <scope>NUCLEOTIDE SEQUENCE</scope>
    <source>
        <tissue evidence="8">Leaves</tissue>
    </source>
</reference>
<dbReference type="GO" id="GO:0046856">
    <property type="term" value="P:phosphatidylinositol dephosphorylation"/>
    <property type="evidence" value="ECO:0007669"/>
    <property type="project" value="InterPro"/>
</dbReference>
<comment type="subunit">
    <text evidence="5">Component of the PI(3,5)P2 regulatory complex at least composed of ATG18, SAC/FIG4, FAB1 and VAC14.</text>
</comment>
<comment type="catalytic activity">
    <reaction evidence="4">
        <text>a 1,2-diacyl-sn-glycero-3-phospho-(1D-myo-inositol-3,5-bisphosphate) + H2O = a 1,2-diacyl-sn-glycero-3-phospho-(1D-myo-inositol-3-phosphate) + phosphate</text>
        <dbReference type="Rhea" id="RHEA:32955"/>
        <dbReference type="ChEBI" id="CHEBI:15377"/>
        <dbReference type="ChEBI" id="CHEBI:43474"/>
        <dbReference type="ChEBI" id="CHEBI:57923"/>
        <dbReference type="ChEBI" id="CHEBI:58088"/>
    </reaction>
</comment>
<name>A0A835EYB9_9POAL</name>
<evidence type="ECO:0000313" key="9">
    <source>
        <dbReference type="Proteomes" id="UP000636709"/>
    </source>
</evidence>
<gene>
    <name evidence="8" type="ORF">HU200_023657</name>
</gene>
<evidence type="ECO:0000256" key="3">
    <source>
        <dbReference type="ARBA" id="ARBA00023136"/>
    </source>
</evidence>
<dbReference type="InterPro" id="IPR043573">
    <property type="entry name" value="Fig4-like"/>
</dbReference>
<evidence type="ECO:0000256" key="6">
    <source>
        <dbReference type="SAM" id="MobiDB-lite"/>
    </source>
</evidence>
<comment type="subcellular location">
    <subcellularLocation>
        <location evidence="1">Vacuole membrane</location>
        <topology evidence="1">Peripheral membrane protein</topology>
    </subcellularLocation>
</comment>
<keyword evidence="3" id="KW-0472">Membrane</keyword>
<organism evidence="8 9">
    <name type="scientific">Digitaria exilis</name>
    <dbReference type="NCBI Taxonomy" id="1010633"/>
    <lineage>
        <taxon>Eukaryota</taxon>
        <taxon>Viridiplantae</taxon>
        <taxon>Streptophyta</taxon>
        <taxon>Embryophyta</taxon>
        <taxon>Tracheophyta</taxon>
        <taxon>Spermatophyta</taxon>
        <taxon>Magnoliopsida</taxon>
        <taxon>Liliopsida</taxon>
        <taxon>Poales</taxon>
        <taxon>Poaceae</taxon>
        <taxon>PACMAD clade</taxon>
        <taxon>Panicoideae</taxon>
        <taxon>Panicodae</taxon>
        <taxon>Paniceae</taxon>
        <taxon>Anthephorinae</taxon>
        <taxon>Digitaria</taxon>
    </lineage>
</organism>
<sequence length="513" mass="57816">MAGRLISTYFGFLNSWYMNGVINEHASVGRQHGVRGFWDKSDKMLYLIGRDESNGMWRLLKIDRLEPTSLSVVEDPTCYTAIERDDLLRRIHAGNKVTGGLKRIECCGIIGFIKFLGPYYMLLITESRKIGNILGHDIYSVHKSKIITIPSSHVLPSVAESDDEKRFFKRGVNEDGHVANDVETEQIVFEETQDEIPCEITSVVQRRGSIPLFWSQETTKCPIKPEILLKSDKDYKATILHFEKLVAYYENPIIVLNLIKTVDKKPNELLLRREYAKGIEHINKSLQKAKHILYVHLDMNNHSLRGDVLPYLLSVGSASLKQTGIFHCKFTPNSESPDTARAAEVAFAQKGVLRTNCLDCLDRTNAAQFAYGLAALANQLKALGLHECKISVDGPLSHALMDVYGKMGDELSMQYAGSPAQNKVFWEQQIQCIVAITLKKYFRNIGRFVSNTYMDNGKQRALNVFLGLLRPQQGEPSGSAKICNRQGNPGKEEDERYSLCSADFDQAKKTTDI</sequence>
<dbReference type="InterPro" id="IPR002013">
    <property type="entry name" value="SAC_dom"/>
</dbReference>
<feature type="region of interest" description="Disordered" evidence="6">
    <location>
        <begin position="473"/>
        <end position="496"/>
    </location>
</feature>
<dbReference type="GO" id="GO:0043813">
    <property type="term" value="F:phosphatidylinositol-3,5-bisphosphate 5-phosphatase activity"/>
    <property type="evidence" value="ECO:0007669"/>
    <property type="project" value="InterPro"/>
</dbReference>
<evidence type="ECO:0000256" key="2">
    <source>
        <dbReference type="ARBA" id="ARBA00022801"/>
    </source>
</evidence>
<feature type="domain" description="SAC" evidence="7">
    <location>
        <begin position="166"/>
        <end position="417"/>
    </location>
</feature>
<dbReference type="AlphaFoldDB" id="A0A835EYB9"/>
<dbReference type="PROSITE" id="PS50275">
    <property type="entry name" value="SAC"/>
    <property type="match status" value="1"/>
</dbReference>
<dbReference type="EMBL" id="JACEFO010001691">
    <property type="protein sequence ID" value="KAF8720748.1"/>
    <property type="molecule type" value="Genomic_DNA"/>
</dbReference>
<protein>
    <recommendedName>
        <fullName evidence="7">SAC domain-containing protein</fullName>
    </recommendedName>
</protein>